<dbReference type="InterPro" id="IPR036452">
    <property type="entry name" value="Ribo_hydro-like"/>
</dbReference>
<sequence length="193" mass="21730">TPSLLIPGYTVPITLINNVNKYFQCLNATIDPSVQPSPFDAVELITYILKDSNQPVDILVLASFTNIAEAIIRDRTIVSKIGTLYFSSDTDLQRRRIKKFLLPQIFDASGILVDDVSPNVWLDILAAQRVFAAGIRHIVIMPIATQKALPYNTTQVQAILQDKNIHLKPFVYKLVMSFATCLNEPESALRWWD</sequence>
<evidence type="ECO:0000259" key="2">
    <source>
        <dbReference type="Pfam" id="PF01156"/>
    </source>
</evidence>
<proteinExistence type="inferred from homology"/>
<dbReference type="Gene3D" id="3.90.245.10">
    <property type="entry name" value="Ribonucleoside hydrolase-like"/>
    <property type="match status" value="1"/>
</dbReference>
<dbReference type="GO" id="GO:0016799">
    <property type="term" value="F:hydrolase activity, hydrolyzing N-glycosyl compounds"/>
    <property type="evidence" value="ECO:0007669"/>
    <property type="project" value="InterPro"/>
</dbReference>
<protein>
    <recommendedName>
        <fullName evidence="2">Inosine/uridine-preferring nucleoside hydrolase domain-containing protein</fullName>
    </recommendedName>
</protein>
<feature type="non-terminal residue" evidence="3">
    <location>
        <position position="193"/>
    </location>
</feature>
<accession>A0A8S2WH19</accession>
<dbReference type="Pfam" id="PF01156">
    <property type="entry name" value="IU_nuc_hydro"/>
    <property type="match status" value="1"/>
</dbReference>
<comment type="caution">
    <text evidence="3">The sequence shown here is derived from an EMBL/GenBank/DDBJ whole genome shotgun (WGS) entry which is preliminary data.</text>
</comment>
<reference evidence="3" key="1">
    <citation type="submission" date="2021-02" db="EMBL/GenBank/DDBJ databases">
        <authorList>
            <person name="Nowell W R."/>
        </authorList>
    </citation>
    <scope>NUCLEOTIDE SEQUENCE</scope>
</reference>
<feature type="domain" description="Inosine/uridine-preferring nucleoside hydrolase" evidence="2">
    <location>
        <begin position="32"/>
        <end position="180"/>
    </location>
</feature>
<comment type="similarity">
    <text evidence="1">Belongs to the IUNH family.</text>
</comment>
<organism evidence="3 4">
    <name type="scientific">Didymodactylos carnosus</name>
    <dbReference type="NCBI Taxonomy" id="1234261"/>
    <lineage>
        <taxon>Eukaryota</taxon>
        <taxon>Metazoa</taxon>
        <taxon>Spiralia</taxon>
        <taxon>Gnathifera</taxon>
        <taxon>Rotifera</taxon>
        <taxon>Eurotatoria</taxon>
        <taxon>Bdelloidea</taxon>
        <taxon>Philodinida</taxon>
        <taxon>Philodinidae</taxon>
        <taxon>Didymodactylos</taxon>
    </lineage>
</organism>
<dbReference type="AlphaFoldDB" id="A0A8S2WH19"/>
<name>A0A8S2WH19_9BILA</name>
<evidence type="ECO:0000256" key="1">
    <source>
        <dbReference type="ARBA" id="ARBA00009176"/>
    </source>
</evidence>
<gene>
    <name evidence="3" type="ORF">TMI583_LOCUS45471</name>
</gene>
<dbReference type="Proteomes" id="UP000682733">
    <property type="component" value="Unassembled WGS sequence"/>
</dbReference>
<evidence type="ECO:0000313" key="3">
    <source>
        <dbReference type="EMBL" id="CAF4443021.1"/>
    </source>
</evidence>
<dbReference type="SUPFAM" id="SSF53590">
    <property type="entry name" value="Nucleoside hydrolase"/>
    <property type="match status" value="1"/>
</dbReference>
<evidence type="ECO:0000313" key="4">
    <source>
        <dbReference type="Proteomes" id="UP000682733"/>
    </source>
</evidence>
<dbReference type="EMBL" id="CAJOBA010081352">
    <property type="protein sequence ID" value="CAF4443021.1"/>
    <property type="molecule type" value="Genomic_DNA"/>
</dbReference>
<dbReference type="InterPro" id="IPR001910">
    <property type="entry name" value="Inosine/uridine_hydrolase_dom"/>
</dbReference>
<feature type="non-terminal residue" evidence="3">
    <location>
        <position position="1"/>
    </location>
</feature>